<dbReference type="InterPro" id="IPR019557">
    <property type="entry name" value="AminoTfrase-like_pln_mobile"/>
</dbReference>
<proteinExistence type="predicted"/>
<evidence type="ECO:0000259" key="1">
    <source>
        <dbReference type="Pfam" id="PF10536"/>
    </source>
</evidence>
<organism evidence="2 3">
    <name type="scientific">Stylosanthes scabra</name>
    <dbReference type="NCBI Taxonomy" id="79078"/>
    <lineage>
        <taxon>Eukaryota</taxon>
        <taxon>Viridiplantae</taxon>
        <taxon>Streptophyta</taxon>
        <taxon>Embryophyta</taxon>
        <taxon>Tracheophyta</taxon>
        <taxon>Spermatophyta</taxon>
        <taxon>Magnoliopsida</taxon>
        <taxon>eudicotyledons</taxon>
        <taxon>Gunneridae</taxon>
        <taxon>Pentapetalae</taxon>
        <taxon>rosids</taxon>
        <taxon>fabids</taxon>
        <taxon>Fabales</taxon>
        <taxon>Fabaceae</taxon>
        <taxon>Papilionoideae</taxon>
        <taxon>50 kb inversion clade</taxon>
        <taxon>dalbergioids sensu lato</taxon>
        <taxon>Dalbergieae</taxon>
        <taxon>Pterocarpus clade</taxon>
        <taxon>Stylosanthes</taxon>
    </lineage>
</organism>
<dbReference type="PANTHER" id="PTHR46033:SF8">
    <property type="entry name" value="PROTEIN MAINTENANCE OF MERISTEMS-LIKE"/>
    <property type="match status" value="1"/>
</dbReference>
<gene>
    <name evidence="2" type="ORF">PIB30_067627</name>
</gene>
<name>A0ABU6VPI1_9FABA</name>
<keyword evidence="3" id="KW-1185">Reference proteome</keyword>
<evidence type="ECO:0000313" key="2">
    <source>
        <dbReference type="EMBL" id="MED6174281.1"/>
    </source>
</evidence>
<dbReference type="Proteomes" id="UP001341840">
    <property type="component" value="Unassembled WGS sequence"/>
</dbReference>
<accession>A0ABU6VPI1</accession>
<reference evidence="2 3" key="1">
    <citation type="journal article" date="2023" name="Plants (Basel)">
        <title>Bridging the Gap: Combining Genomics and Transcriptomics Approaches to Understand Stylosanthes scabra, an Orphan Legume from the Brazilian Caatinga.</title>
        <authorList>
            <person name="Ferreira-Neto J.R.C."/>
            <person name="da Silva M.D."/>
            <person name="Binneck E."/>
            <person name="de Melo N.F."/>
            <person name="da Silva R.H."/>
            <person name="de Melo A.L.T.M."/>
            <person name="Pandolfi V."/>
            <person name="Bustamante F.O."/>
            <person name="Brasileiro-Vidal A.C."/>
            <person name="Benko-Iseppon A.M."/>
        </authorList>
    </citation>
    <scope>NUCLEOTIDE SEQUENCE [LARGE SCALE GENOMIC DNA]</scope>
    <source>
        <tissue evidence="2">Leaves</tissue>
    </source>
</reference>
<sequence>MPWIAPILRHELEPPQVPLANRWTHWPRYHDYRLKPVRAFRKEIDDITLPYGGMVLPNGLHENLPVSKYFGSFLSFECVERHSANRVMCQFGYNQTRPTHPEDLGEDYCITLRGTQHHDWSDLLSTWVEKWQNHEQTCLRGQLVISFENHDRYMQWYKKRFGQWLSLVAIA</sequence>
<comment type="caution">
    <text evidence="2">The sequence shown here is derived from an EMBL/GenBank/DDBJ whole genome shotgun (WGS) entry which is preliminary data.</text>
</comment>
<dbReference type="EMBL" id="JASCZI010151744">
    <property type="protein sequence ID" value="MED6174281.1"/>
    <property type="molecule type" value="Genomic_DNA"/>
</dbReference>
<dbReference type="InterPro" id="IPR044824">
    <property type="entry name" value="MAIN-like"/>
</dbReference>
<dbReference type="Pfam" id="PF10536">
    <property type="entry name" value="PMD"/>
    <property type="match status" value="1"/>
</dbReference>
<feature type="domain" description="Aminotransferase-like plant mobile" evidence="1">
    <location>
        <begin position="17"/>
        <end position="158"/>
    </location>
</feature>
<dbReference type="PANTHER" id="PTHR46033">
    <property type="entry name" value="PROTEIN MAIN-LIKE 2"/>
    <property type="match status" value="1"/>
</dbReference>
<protein>
    <recommendedName>
        <fullName evidence="1">Aminotransferase-like plant mobile domain-containing protein</fullName>
    </recommendedName>
</protein>
<evidence type="ECO:0000313" key="3">
    <source>
        <dbReference type="Proteomes" id="UP001341840"/>
    </source>
</evidence>